<sequence length="157" mass="17955">MGNICQTTSLTLITEVSDDIVDHQTIMSTKNRAIFNEIYKQEEVDSTIKLQTQPQITQLPFISLDLIEPNQYIPQIKVNRRTLSFVKEKSLKDDNRSRTTSQKIKSENISISRQPIKSSLKSLNSKQGSSQKSQKSVRWGSDLSVFANLIHYQNQLI</sequence>
<proteinExistence type="predicted"/>
<reference evidence="1" key="1">
    <citation type="submission" date="2021-01" db="EMBL/GenBank/DDBJ databases">
        <authorList>
            <consortium name="Genoscope - CEA"/>
            <person name="William W."/>
        </authorList>
    </citation>
    <scope>NUCLEOTIDE SEQUENCE</scope>
</reference>
<protein>
    <submittedName>
        <fullName evidence="1">Uncharacterized protein</fullName>
    </submittedName>
</protein>
<organism evidence="1 2">
    <name type="scientific">Paramecium sonneborni</name>
    <dbReference type="NCBI Taxonomy" id="65129"/>
    <lineage>
        <taxon>Eukaryota</taxon>
        <taxon>Sar</taxon>
        <taxon>Alveolata</taxon>
        <taxon>Ciliophora</taxon>
        <taxon>Intramacronucleata</taxon>
        <taxon>Oligohymenophorea</taxon>
        <taxon>Peniculida</taxon>
        <taxon>Parameciidae</taxon>
        <taxon>Paramecium</taxon>
    </lineage>
</organism>
<evidence type="ECO:0000313" key="2">
    <source>
        <dbReference type="Proteomes" id="UP000692954"/>
    </source>
</evidence>
<evidence type="ECO:0000313" key="1">
    <source>
        <dbReference type="EMBL" id="CAD8046981.1"/>
    </source>
</evidence>
<dbReference type="EMBL" id="CAJJDN010000002">
    <property type="protein sequence ID" value="CAD8046981.1"/>
    <property type="molecule type" value="Genomic_DNA"/>
</dbReference>
<accession>A0A8S1JWS4</accession>
<dbReference type="AlphaFoldDB" id="A0A8S1JWS4"/>
<dbReference type="OrthoDB" id="300446at2759"/>
<keyword evidence="2" id="KW-1185">Reference proteome</keyword>
<gene>
    <name evidence="1" type="ORF">PSON_ATCC_30995.1.T0020163</name>
</gene>
<dbReference type="Proteomes" id="UP000692954">
    <property type="component" value="Unassembled WGS sequence"/>
</dbReference>
<name>A0A8S1JWS4_9CILI</name>
<comment type="caution">
    <text evidence="1">The sequence shown here is derived from an EMBL/GenBank/DDBJ whole genome shotgun (WGS) entry which is preliminary data.</text>
</comment>